<evidence type="ECO:0000313" key="11">
    <source>
        <dbReference type="Proteomes" id="UP001071777"/>
    </source>
</evidence>
<evidence type="ECO:0000256" key="6">
    <source>
        <dbReference type="ARBA" id="ARBA00022989"/>
    </source>
</evidence>
<evidence type="ECO:0000256" key="8">
    <source>
        <dbReference type="PROSITE-ProRule" id="PRU00282"/>
    </source>
</evidence>
<dbReference type="Pfam" id="PF00153">
    <property type="entry name" value="Mito_carr"/>
    <property type="match status" value="3"/>
</dbReference>
<keyword evidence="3 9" id="KW-0813">Transport</keyword>
<evidence type="ECO:0000256" key="7">
    <source>
        <dbReference type="ARBA" id="ARBA00023136"/>
    </source>
</evidence>
<dbReference type="PANTHER" id="PTHR45618">
    <property type="entry name" value="MITOCHONDRIAL DICARBOXYLATE CARRIER-RELATED"/>
    <property type="match status" value="1"/>
</dbReference>
<reference evidence="10" key="1">
    <citation type="submission" date="2022-10" db="EMBL/GenBank/DDBJ databases">
        <title>Adaptive evolution leads to modifications in subtelomeric GC content in a zoonotic Cryptosporidium species.</title>
        <authorList>
            <person name="Li J."/>
            <person name="Feng Y."/>
            <person name="Xiao L."/>
        </authorList>
    </citation>
    <scope>NUCLEOTIDE SEQUENCE</scope>
    <source>
        <strain evidence="10">25894</strain>
    </source>
</reference>
<proteinExistence type="inferred from homology"/>
<comment type="subcellular location">
    <subcellularLocation>
        <location evidence="1">Membrane</location>
        <topology evidence="1">Multi-pass membrane protein</topology>
    </subcellularLocation>
</comment>
<dbReference type="InterPro" id="IPR002067">
    <property type="entry name" value="MCP"/>
</dbReference>
<evidence type="ECO:0000256" key="1">
    <source>
        <dbReference type="ARBA" id="ARBA00004141"/>
    </source>
</evidence>
<keyword evidence="5" id="KW-0677">Repeat</keyword>
<comment type="caution">
    <text evidence="10">The sequence shown here is derived from an EMBL/GenBank/DDBJ whole genome shotgun (WGS) entry which is preliminary data.</text>
</comment>
<keyword evidence="4 8" id="KW-0812">Transmembrane</keyword>
<dbReference type="InterPro" id="IPR018108">
    <property type="entry name" value="MCP_transmembrane"/>
</dbReference>
<evidence type="ECO:0000313" key="10">
    <source>
        <dbReference type="EMBL" id="KAJ1611063.1"/>
    </source>
</evidence>
<name>A0ABQ8P7F7_9CRYT</name>
<evidence type="ECO:0000256" key="2">
    <source>
        <dbReference type="ARBA" id="ARBA00006375"/>
    </source>
</evidence>
<evidence type="ECO:0000256" key="3">
    <source>
        <dbReference type="ARBA" id="ARBA00022448"/>
    </source>
</evidence>
<comment type="similarity">
    <text evidence="2 9">Belongs to the mitochondrial carrier (TC 2.A.29) family.</text>
</comment>
<dbReference type="InterPro" id="IPR050391">
    <property type="entry name" value="Mito_Metabolite_Transporter"/>
</dbReference>
<evidence type="ECO:0000256" key="4">
    <source>
        <dbReference type="ARBA" id="ARBA00022692"/>
    </source>
</evidence>
<protein>
    <submittedName>
        <fullName evidence="10">Oxoglutarate/malate translocator protein</fullName>
    </submittedName>
</protein>
<accession>A0ABQ8P7F7</accession>
<feature type="repeat" description="Solcar" evidence="8">
    <location>
        <begin position="277"/>
        <end position="375"/>
    </location>
</feature>
<keyword evidence="6" id="KW-1133">Transmembrane helix</keyword>
<gene>
    <name evidence="10" type="ORF">OJ252_1679</name>
</gene>
<dbReference type="SUPFAM" id="SSF103506">
    <property type="entry name" value="Mitochondrial carrier"/>
    <property type="match status" value="1"/>
</dbReference>
<dbReference type="Gene3D" id="1.50.40.10">
    <property type="entry name" value="Mitochondrial carrier domain"/>
    <property type="match status" value="1"/>
</dbReference>
<sequence>MAPKSCKIRVEAVGPAELVNWGQEARDVGAEAFVVRVPGTSLGRGVIAQSAQPEAAFFSGAQMGRAELAGSWAEALKPFIKGGISGCLATICVQPIDFIKVQLQLQNFEGGPKRTPLSLAKDVVRREGLRGLYRGLDAGLIRQLTYSTGRLGIFRVLCDYYSSQRLQQGCQTGHLSFGAKALIGLVSGGVASFVCNPTDLALIRLQTNSLLPVDQRKSYRNVLQVLRHVIREEGFFSMWKGSLPSVIRAMSINMGMLATYDQCVETWIRWTGSVGRSLVLGRLVSSVISGAVASLVSLPFDIVKTQMQRQGVGGESEGFVARRGDCGLGRYRRITRHIYQSQGPGGFFRGYLTYYLRIAPHAAVTLLCMDWLNQRF</sequence>
<feature type="repeat" description="Solcar" evidence="8">
    <location>
        <begin position="175"/>
        <end position="266"/>
    </location>
</feature>
<dbReference type="PRINTS" id="PR00926">
    <property type="entry name" value="MITOCARRIER"/>
</dbReference>
<dbReference type="PROSITE" id="PS50920">
    <property type="entry name" value="SOLCAR"/>
    <property type="match status" value="3"/>
</dbReference>
<dbReference type="Proteomes" id="UP001071777">
    <property type="component" value="Unassembled WGS sequence"/>
</dbReference>
<evidence type="ECO:0000256" key="5">
    <source>
        <dbReference type="ARBA" id="ARBA00022737"/>
    </source>
</evidence>
<keyword evidence="11" id="KW-1185">Reference proteome</keyword>
<feature type="repeat" description="Solcar" evidence="8">
    <location>
        <begin position="73"/>
        <end position="160"/>
    </location>
</feature>
<dbReference type="EMBL" id="JAPCXB010000063">
    <property type="protein sequence ID" value="KAJ1611063.1"/>
    <property type="molecule type" value="Genomic_DNA"/>
</dbReference>
<organism evidence="10 11">
    <name type="scientific">Cryptosporidium canis</name>
    <dbReference type="NCBI Taxonomy" id="195482"/>
    <lineage>
        <taxon>Eukaryota</taxon>
        <taxon>Sar</taxon>
        <taxon>Alveolata</taxon>
        <taxon>Apicomplexa</taxon>
        <taxon>Conoidasida</taxon>
        <taxon>Coccidia</taxon>
        <taxon>Eucoccidiorida</taxon>
        <taxon>Eimeriorina</taxon>
        <taxon>Cryptosporidiidae</taxon>
        <taxon>Cryptosporidium</taxon>
    </lineage>
</organism>
<evidence type="ECO:0000256" key="9">
    <source>
        <dbReference type="RuleBase" id="RU000488"/>
    </source>
</evidence>
<keyword evidence="7 8" id="KW-0472">Membrane</keyword>
<dbReference type="InterPro" id="IPR023395">
    <property type="entry name" value="MCP_dom_sf"/>
</dbReference>